<evidence type="ECO:0000256" key="3">
    <source>
        <dbReference type="ARBA" id="ARBA00022946"/>
    </source>
</evidence>
<dbReference type="PROSITE" id="PS50968">
    <property type="entry name" value="BIOTINYL_LIPOYL"/>
    <property type="match status" value="1"/>
</dbReference>
<dbReference type="SUPFAM" id="SSF51230">
    <property type="entry name" value="Single hybrid motif"/>
    <property type="match status" value="1"/>
</dbReference>
<protein>
    <recommendedName>
        <fullName evidence="4">Dihydrolipoamide acetyltransferase component of pyruvate dehydrogenase complex</fullName>
        <ecNumber evidence="4">2.3.1.-</ecNumber>
    </recommendedName>
</protein>
<evidence type="ECO:0000256" key="1">
    <source>
        <dbReference type="ARBA" id="ARBA00007317"/>
    </source>
</evidence>
<keyword evidence="3" id="KW-0809">Transit peptide</keyword>
<evidence type="ECO:0000259" key="6">
    <source>
        <dbReference type="PROSITE" id="PS51826"/>
    </source>
</evidence>
<dbReference type="SUPFAM" id="SSF47005">
    <property type="entry name" value="Peripheral subunit-binding domain of 2-oxo acid dehydrogenase complex"/>
    <property type="match status" value="1"/>
</dbReference>
<dbReference type="FunFam" id="2.40.50.100:FF:000010">
    <property type="entry name" value="Acetyltransferase component of pyruvate dehydrogenase complex"/>
    <property type="match status" value="1"/>
</dbReference>
<keyword evidence="2 4" id="KW-0450">Lipoyl</keyword>
<organism evidence="7">
    <name type="scientific">Aplanochytrium stocchinoi</name>
    <dbReference type="NCBI Taxonomy" id="215587"/>
    <lineage>
        <taxon>Eukaryota</taxon>
        <taxon>Sar</taxon>
        <taxon>Stramenopiles</taxon>
        <taxon>Bigyra</taxon>
        <taxon>Labyrinthulomycetes</taxon>
        <taxon>Thraustochytrida</taxon>
        <taxon>Thraustochytriidae</taxon>
        <taxon>Aplanochytrium</taxon>
    </lineage>
</organism>
<feature type="domain" description="Peripheral subunit-binding (PSBD)" evidence="6">
    <location>
        <begin position="187"/>
        <end position="224"/>
    </location>
</feature>
<dbReference type="InterPro" id="IPR023213">
    <property type="entry name" value="CAT-like_dom_sf"/>
</dbReference>
<dbReference type="Gene3D" id="2.40.50.100">
    <property type="match status" value="1"/>
</dbReference>
<dbReference type="Pfam" id="PF02817">
    <property type="entry name" value="E3_binding"/>
    <property type="match status" value="1"/>
</dbReference>
<dbReference type="InterPro" id="IPR011053">
    <property type="entry name" value="Single_hybrid_motif"/>
</dbReference>
<dbReference type="InterPro" id="IPR003016">
    <property type="entry name" value="2-oxoA_DH_lipoyl-BS"/>
</dbReference>
<name>A0A7S3V0L3_9STRA</name>
<dbReference type="CDD" id="cd06849">
    <property type="entry name" value="lipoyl_domain"/>
    <property type="match status" value="1"/>
</dbReference>
<dbReference type="Pfam" id="PF00364">
    <property type="entry name" value="Biotin_lipoyl"/>
    <property type="match status" value="1"/>
</dbReference>
<dbReference type="Pfam" id="PF00198">
    <property type="entry name" value="2-oxoacid_dh"/>
    <property type="match status" value="1"/>
</dbReference>
<dbReference type="PANTHER" id="PTHR23151:SF90">
    <property type="entry name" value="DIHYDROLIPOYLLYSINE-RESIDUE ACETYLTRANSFERASE COMPONENT OF PYRUVATE DEHYDROGENASE COMPLEX, MITOCHONDRIAL-RELATED"/>
    <property type="match status" value="1"/>
</dbReference>
<keyword evidence="4" id="KW-0808">Transferase</keyword>
<dbReference type="Gene3D" id="4.10.320.10">
    <property type="entry name" value="E3-binding domain"/>
    <property type="match status" value="1"/>
</dbReference>
<dbReference type="Gene3D" id="3.30.559.10">
    <property type="entry name" value="Chloramphenicol acetyltransferase-like domain"/>
    <property type="match status" value="1"/>
</dbReference>
<dbReference type="EC" id="2.3.1.-" evidence="4"/>
<dbReference type="PANTHER" id="PTHR23151">
    <property type="entry name" value="DIHYDROLIPOAMIDE ACETYL/SUCCINYL-TRANSFERASE-RELATED"/>
    <property type="match status" value="1"/>
</dbReference>
<dbReference type="GO" id="GO:0004742">
    <property type="term" value="F:dihydrolipoyllysine-residue acetyltransferase activity"/>
    <property type="evidence" value="ECO:0007669"/>
    <property type="project" value="TreeGrafter"/>
</dbReference>
<keyword evidence="4" id="KW-0012">Acyltransferase</keyword>
<dbReference type="InterPro" id="IPR045257">
    <property type="entry name" value="E2/Pdx1"/>
</dbReference>
<dbReference type="AlphaFoldDB" id="A0A7S3V0L3"/>
<dbReference type="GO" id="GO:0006086">
    <property type="term" value="P:pyruvate decarboxylation to acetyl-CoA"/>
    <property type="evidence" value="ECO:0007669"/>
    <property type="project" value="InterPro"/>
</dbReference>
<dbReference type="SUPFAM" id="SSF52777">
    <property type="entry name" value="CoA-dependent acyltransferases"/>
    <property type="match status" value="1"/>
</dbReference>
<evidence type="ECO:0000256" key="2">
    <source>
        <dbReference type="ARBA" id="ARBA00022823"/>
    </source>
</evidence>
<comment type="similarity">
    <text evidence="1 4">Belongs to the 2-oxoacid dehydrogenase family.</text>
</comment>
<dbReference type="InterPro" id="IPR001078">
    <property type="entry name" value="2-oxoacid_DH_actylTfrase"/>
</dbReference>
<reference evidence="7" key="1">
    <citation type="submission" date="2021-01" db="EMBL/GenBank/DDBJ databases">
        <authorList>
            <person name="Corre E."/>
            <person name="Pelletier E."/>
            <person name="Niang G."/>
            <person name="Scheremetjew M."/>
            <person name="Finn R."/>
            <person name="Kale V."/>
            <person name="Holt S."/>
            <person name="Cochrane G."/>
            <person name="Meng A."/>
            <person name="Brown T."/>
            <person name="Cohen L."/>
        </authorList>
    </citation>
    <scope>NUCLEOTIDE SEQUENCE</scope>
    <source>
        <strain evidence="7">GSBS06</strain>
    </source>
</reference>
<evidence type="ECO:0000256" key="4">
    <source>
        <dbReference type="RuleBase" id="RU003423"/>
    </source>
</evidence>
<evidence type="ECO:0000259" key="5">
    <source>
        <dbReference type="PROSITE" id="PS50968"/>
    </source>
</evidence>
<dbReference type="EMBL" id="HBIN01017863">
    <property type="protein sequence ID" value="CAE0443565.1"/>
    <property type="molecule type" value="Transcribed_RNA"/>
</dbReference>
<dbReference type="InterPro" id="IPR004167">
    <property type="entry name" value="PSBD"/>
</dbReference>
<proteinExistence type="inferred from homology"/>
<sequence>MLRSLTRCAAVARRTRQLPGASAQDQHLRFPNSSFSVYRQMSSLPSHTPLTMPALSPTMEEGVIATWNKAEGDEIKAGESVCEIETDKATVDFELPEDGYLAKILVQAGSGAVKIGTPIGVLVEDEADIAAFANVTVGDLGGEDLSAAPAAPEPAKASVNVADTKTTVTTAVTPPTPVSARVGDRVFASPLARKTAAESGVDLATIQGTGPNSRVVNADVLDFLHSAPVEAPAAAAGSSQAAVGNVTDRPVTVTEQDVANALYRRKQEVPHYYLNSEVDITALLKLREKLNADLPDDSKVSVNDFLIRASAIVMRRVPAVNAAWHETFIRKYNYCDINVALQTDAGVLLPVIRNVESKGLAAIAQETHSLQAEVNNGESEAFGHGTFTITNLGMFGVKSFLPIVSDYQSASLGVGTISQTVVPNKDPDSKSKFQVKHVVTVSLSCDHRVVDGAVSAQWLQEFKTILEDPVKMLL</sequence>
<dbReference type="PROSITE" id="PS51826">
    <property type="entry name" value="PSBD"/>
    <property type="match status" value="1"/>
</dbReference>
<dbReference type="InterPro" id="IPR000089">
    <property type="entry name" value="Biotin_lipoyl"/>
</dbReference>
<evidence type="ECO:0000313" key="7">
    <source>
        <dbReference type="EMBL" id="CAE0443565.1"/>
    </source>
</evidence>
<dbReference type="PROSITE" id="PS00189">
    <property type="entry name" value="LIPOYL"/>
    <property type="match status" value="1"/>
</dbReference>
<comment type="cofactor">
    <cofactor evidence="4">
        <name>(R)-lipoate</name>
        <dbReference type="ChEBI" id="CHEBI:83088"/>
    </cofactor>
</comment>
<dbReference type="InterPro" id="IPR036625">
    <property type="entry name" value="E3-bd_dom_sf"/>
</dbReference>
<dbReference type="GO" id="GO:0045254">
    <property type="term" value="C:pyruvate dehydrogenase complex"/>
    <property type="evidence" value="ECO:0007669"/>
    <property type="project" value="InterPro"/>
</dbReference>
<accession>A0A7S3V0L3</accession>
<gene>
    <name evidence="7" type="ORF">ASTO00021_LOCUS13632</name>
</gene>
<feature type="domain" description="Lipoyl-binding" evidence="5">
    <location>
        <begin position="47"/>
        <end position="123"/>
    </location>
</feature>